<keyword evidence="5" id="KW-1185">Reference proteome</keyword>
<accession>A0A8E0RL86</accession>
<dbReference type="EMBL" id="LUCM01009730">
    <property type="protein sequence ID" value="KAA0186461.1"/>
    <property type="molecule type" value="Genomic_DNA"/>
</dbReference>
<proteinExistence type="predicted"/>
<evidence type="ECO:0000256" key="2">
    <source>
        <dbReference type="ARBA" id="ARBA00023163"/>
    </source>
</evidence>
<dbReference type="OrthoDB" id="10526167at2759"/>
<evidence type="ECO:0000313" key="5">
    <source>
        <dbReference type="Proteomes" id="UP000728185"/>
    </source>
</evidence>
<comment type="caution">
    <text evidence="4">The sequence shown here is derived from an EMBL/GenBank/DDBJ whole genome shotgun (WGS) entry which is preliminary data.</text>
</comment>
<dbReference type="InterPro" id="IPR035500">
    <property type="entry name" value="NHR-like_dom_sf"/>
</dbReference>
<dbReference type="Proteomes" id="UP000728185">
    <property type="component" value="Unassembled WGS sequence"/>
</dbReference>
<sequence length="483" mass="55749">MIYFNYIPYCSIFQGVQHERGPRKPKAKQTNSAKSNKQLLEEANLPNTHALDLRVIRPDRHYPQSKWTGVEKSMPLTLTADTLNGFPRVPVSPFYSGQSVSTNVWQKPECFAETKIGSRHPIGSFSIQHILHDSVNMAQSISGGLEQWNFKLPSSIRYNEQTEFAHVQKLRRMQPKQITSNDHSECRRPDAFTNSEIHQTTSGQVLFHRQRSSGDHNLHGEKMGHQAAIENEHMFSEATKPGRQDTISELSPQSQLQVNSITRYKRCAEVWEADHDKAILARCFDRTEVGSKLLILATNWIKNCVLWKQLPLPNRVMALKEAWALIYLITLSEIRSSRHVMGSFLRYLLYPRSDWLESRKKRHPQNSEISEDEKSDSEWISTSPFQSLEKVLLDLDDIQLNQAQFDCLKQQILWDMDPDRSGEAPINQVIQNEQTIGFFKKLKAIDRMWLKETLHRNFFSPIVGSEKEHLEQIVFGVMLIDGT</sequence>
<evidence type="ECO:0000256" key="3">
    <source>
        <dbReference type="ARBA" id="ARBA00023170"/>
    </source>
</evidence>
<protein>
    <submittedName>
        <fullName evidence="4">Uncharacterized protein</fullName>
    </submittedName>
</protein>
<keyword evidence="1" id="KW-0805">Transcription regulation</keyword>
<gene>
    <name evidence="4" type="ORF">FBUS_07727</name>
</gene>
<evidence type="ECO:0000256" key="1">
    <source>
        <dbReference type="ARBA" id="ARBA00023015"/>
    </source>
</evidence>
<dbReference type="AlphaFoldDB" id="A0A8E0RL86"/>
<dbReference type="SUPFAM" id="SSF48508">
    <property type="entry name" value="Nuclear receptor ligand-binding domain"/>
    <property type="match status" value="1"/>
</dbReference>
<keyword evidence="2" id="KW-0804">Transcription</keyword>
<reference evidence="4" key="1">
    <citation type="submission" date="2019-05" db="EMBL/GenBank/DDBJ databases">
        <title>Annotation for the trematode Fasciolopsis buski.</title>
        <authorList>
            <person name="Choi Y.-J."/>
        </authorList>
    </citation>
    <scope>NUCLEOTIDE SEQUENCE</scope>
    <source>
        <strain evidence="4">HT</strain>
        <tissue evidence="4">Whole worm</tissue>
    </source>
</reference>
<name>A0A8E0RL86_9TREM</name>
<keyword evidence="3" id="KW-0675">Receptor</keyword>
<dbReference type="Gene3D" id="1.10.565.10">
    <property type="entry name" value="Retinoid X Receptor"/>
    <property type="match status" value="1"/>
</dbReference>
<evidence type="ECO:0000313" key="4">
    <source>
        <dbReference type="EMBL" id="KAA0186461.1"/>
    </source>
</evidence>
<organism evidence="4 5">
    <name type="scientific">Fasciolopsis buskii</name>
    <dbReference type="NCBI Taxonomy" id="27845"/>
    <lineage>
        <taxon>Eukaryota</taxon>
        <taxon>Metazoa</taxon>
        <taxon>Spiralia</taxon>
        <taxon>Lophotrochozoa</taxon>
        <taxon>Platyhelminthes</taxon>
        <taxon>Trematoda</taxon>
        <taxon>Digenea</taxon>
        <taxon>Plagiorchiida</taxon>
        <taxon>Echinostomata</taxon>
        <taxon>Echinostomatoidea</taxon>
        <taxon>Fasciolidae</taxon>
        <taxon>Fasciolopsis</taxon>
    </lineage>
</organism>